<dbReference type="InterPro" id="IPR002870">
    <property type="entry name" value="Peptidase_M12B_N"/>
</dbReference>
<evidence type="ECO:0000256" key="8">
    <source>
        <dbReference type="ARBA" id="ARBA00023157"/>
    </source>
</evidence>
<evidence type="ECO:0000256" key="2">
    <source>
        <dbReference type="ARBA" id="ARBA00004613"/>
    </source>
</evidence>
<dbReference type="Pfam" id="PF00200">
    <property type="entry name" value="Disintegrin"/>
    <property type="match status" value="1"/>
</dbReference>
<dbReference type="RefSeq" id="XP_015273678.1">
    <property type="nucleotide sequence ID" value="XM_015418192.1"/>
</dbReference>
<dbReference type="InterPro" id="IPR001762">
    <property type="entry name" value="Disintegrin_dom"/>
</dbReference>
<evidence type="ECO:0000256" key="13">
    <source>
        <dbReference type="SAM" id="Phobius"/>
    </source>
</evidence>
<dbReference type="PROSITE" id="PS50214">
    <property type="entry name" value="DISINTEGRIN_2"/>
    <property type="match status" value="1"/>
</dbReference>
<feature type="signal peptide" evidence="14">
    <location>
        <begin position="1"/>
        <end position="18"/>
    </location>
</feature>
<evidence type="ECO:0000256" key="1">
    <source>
        <dbReference type="ARBA" id="ARBA00004167"/>
    </source>
</evidence>
<feature type="domain" description="Disintegrin" evidence="16">
    <location>
        <begin position="416"/>
        <end position="505"/>
    </location>
</feature>
<dbReference type="Pfam" id="PF01421">
    <property type="entry name" value="Reprolysin"/>
    <property type="match status" value="1"/>
</dbReference>
<evidence type="ECO:0000313" key="19">
    <source>
        <dbReference type="RefSeq" id="XP_015273678.1"/>
    </source>
</evidence>
<evidence type="ECO:0000256" key="9">
    <source>
        <dbReference type="PROSITE-ProRule" id="PRU00068"/>
    </source>
</evidence>
<name>A0ABM1KIZ1_GEKJA</name>
<feature type="transmembrane region" description="Helical" evidence="13">
    <location>
        <begin position="696"/>
        <end position="716"/>
    </location>
</feature>
<keyword evidence="5 13" id="KW-0812">Transmembrane</keyword>
<accession>A0ABM1KIZ1</accession>
<keyword evidence="11" id="KW-0479">Metal-binding</keyword>
<dbReference type="PANTHER" id="PTHR11905">
    <property type="entry name" value="ADAM A DISINTEGRIN AND METALLOPROTEASE DOMAIN"/>
    <property type="match status" value="1"/>
</dbReference>
<evidence type="ECO:0000256" key="5">
    <source>
        <dbReference type="ARBA" id="ARBA00022692"/>
    </source>
</evidence>
<dbReference type="InterPro" id="IPR000742">
    <property type="entry name" value="EGF"/>
</dbReference>
<keyword evidence="14" id="KW-0732">Signal</keyword>
<organism evidence="18 19">
    <name type="scientific">Gekko japonicus</name>
    <name type="common">Schlegel's Japanese gecko</name>
    <dbReference type="NCBI Taxonomy" id="146911"/>
    <lineage>
        <taxon>Eukaryota</taxon>
        <taxon>Metazoa</taxon>
        <taxon>Chordata</taxon>
        <taxon>Craniata</taxon>
        <taxon>Vertebrata</taxon>
        <taxon>Euteleostomi</taxon>
        <taxon>Lepidosauria</taxon>
        <taxon>Squamata</taxon>
        <taxon>Bifurcata</taxon>
        <taxon>Gekkota</taxon>
        <taxon>Gekkonidae</taxon>
        <taxon>Gekkoninae</taxon>
        <taxon>Gekko</taxon>
    </lineage>
</organism>
<evidence type="ECO:0000256" key="11">
    <source>
        <dbReference type="PROSITE-ProRule" id="PRU00276"/>
    </source>
</evidence>
<feature type="domain" description="EGF-like" evidence="15">
    <location>
        <begin position="640"/>
        <end position="674"/>
    </location>
</feature>
<evidence type="ECO:0000256" key="7">
    <source>
        <dbReference type="ARBA" id="ARBA00023136"/>
    </source>
</evidence>
<keyword evidence="4" id="KW-0800">Toxin</keyword>
<dbReference type="SUPFAM" id="SSF57552">
    <property type="entry name" value="Blood coagulation inhibitor (disintegrin)"/>
    <property type="match status" value="1"/>
</dbReference>
<evidence type="ECO:0000259" key="16">
    <source>
        <dbReference type="PROSITE" id="PS50214"/>
    </source>
</evidence>
<feature type="domain" description="Peptidase M12B" evidence="17">
    <location>
        <begin position="216"/>
        <end position="408"/>
    </location>
</feature>
<dbReference type="CDD" id="cd04269">
    <property type="entry name" value="ZnMc_adamalysin_II_like"/>
    <property type="match status" value="1"/>
</dbReference>
<evidence type="ECO:0000256" key="12">
    <source>
        <dbReference type="SAM" id="MobiDB-lite"/>
    </source>
</evidence>
<feature type="compositionally biased region" description="Pro residues" evidence="12">
    <location>
        <begin position="777"/>
        <end position="803"/>
    </location>
</feature>
<feature type="compositionally biased region" description="Low complexity" evidence="12">
    <location>
        <begin position="736"/>
        <end position="746"/>
    </location>
</feature>
<keyword evidence="6 13" id="KW-1133">Transmembrane helix</keyword>
<keyword evidence="3" id="KW-0964">Secreted</keyword>
<evidence type="ECO:0000256" key="10">
    <source>
        <dbReference type="PROSITE-ProRule" id="PRU00076"/>
    </source>
</evidence>
<comment type="caution">
    <text evidence="10">Lacks conserved residue(s) required for the propagation of feature annotation.</text>
</comment>
<evidence type="ECO:0000259" key="15">
    <source>
        <dbReference type="PROSITE" id="PS50026"/>
    </source>
</evidence>
<dbReference type="Gene3D" id="4.10.70.10">
    <property type="entry name" value="Disintegrin domain"/>
    <property type="match status" value="1"/>
</dbReference>
<protein>
    <submittedName>
        <fullName evidence="19">LOW QUALITY PROTEIN: disintegrin and metalloproteinase domain-containing protein 9-like</fullName>
    </submittedName>
</protein>
<dbReference type="PANTHER" id="PTHR11905:SF122">
    <property type="entry name" value="DISINTEGRIN AND METALLOPROTEINASE DOMAIN-CONTAINING PROTEIN 9"/>
    <property type="match status" value="1"/>
</dbReference>
<dbReference type="SMART" id="SM00608">
    <property type="entry name" value="ACR"/>
    <property type="match status" value="1"/>
</dbReference>
<feature type="active site" evidence="11">
    <location>
        <position position="354"/>
    </location>
</feature>
<evidence type="ECO:0000256" key="14">
    <source>
        <dbReference type="SAM" id="SignalP"/>
    </source>
</evidence>
<dbReference type="PROSITE" id="PS50026">
    <property type="entry name" value="EGF_3"/>
    <property type="match status" value="1"/>
</dbReference>
<dbReference type="Pfam" id="PF01562">
    <property type="entry name" value="Pep_M12B_propep"/>
    <property type="match status" value="1"/>
</dbReference>
<evidence type="ECO:0000256" key="6">
    <source>
        <dbReference type="ARBA" id="ARBA00022989"/>
    </source>
</evidence>
<evidence type="ECO:0000313" key="18">
    <source>
        <dbReference type="Proteomes" id="UP000694871"/>
    </source>
</evidence>
<dbReference type="InterPro" id="IPR036436">
    <property type="entry name" value="Disintegrin_dom_sf"/>
</dbReference>
<keyword evidence="11" id="KW-0862">Zinc</keyword>
<dbReference type="InterPro" id="IPR034027">
    <property type="entry name" value="Reprolysin_adamalysin"/>
</dbReference>
<reference evidence="19" key="1">
    <citation type="submission" date="2025-08" db="UniProtKB">
        <authorList>
            <consortium name="RefSeq"/>
        </authorList>
    </citation>
    <scope>IDENTIFICATION</scope>
</reference>
<dbReference type="PROSITE" id="PS50215">
    <property type="entry name" value="ADAM_MEPRO"/>
    <property type="match status" value="1"/>
</dbReference>
<feature type="compositionally biased region" description="Polar residues" evidence="12">
    <location>
        <begin position="747"/>
        <end position="770"/>
    </location>
</feature>
<keyword evidence="10" id="KW-0245">EGF-like domain</keyword>
<feature type="binding site" evidence="11">
    <location>
        <position position="357"/>
    </location>
    <ligand>
        <name>Zn(2+)</name>
        <dbReference type="ChEBI" id="CHEBI:29105"/>
        <note>catalytic</note>
    </ligand>
</feature>
<feature type="binding site" evidence="11">
    <location>
        <position position="353"/>
    </location>
    <ligand>
        <name>Zn(2+)</name>
        <dbReference type="ChEBI" id="CHEBI:29105"/>
        <note>catalytic</note>
    </ligand>
</feature>
<dbReference type="SUPFAM" id="SSF55486">
    <property type="entry name" value="Metalloproteases ('zincins'), catalytic domain"/>
    <property type="match status" value="1"/>
</dbReference>
<comment type="subcellular location">
    <subcellularLocation>
        <location evidence="1">Membrane</location>
        <topology evidence="1">Single-pass membrane protein</topology>
    </subcellularLocation>
    <subcellularLocation>
        <location evidence="2">Secreted</location>
    </subcellularLocation>
</comment>
<dbReference type="InterPro" id="IPR001590">
    <property type="entry name" value="Peptidase_M12B"/>
</dbReference>
<dbReference type="InterPro" id="IPR024079">
    <property type="entry name" value="MetalloPept_cat_dom_sf"/>
</dbReference>
<evidence type="ECO:0000256" key="3">
    <source>
        <dbReference type="ARBA" id="ARBA00022525"/>
    </source>
</evidence>
<dbReference type="PROSITE" id="PS01186">
    <property type="entry name" value="EGF_2"/>
    <property type="match status" value="1"/>
</dbReference>
<feature type="disulfide bond" evidence="9">
    <location>
        <begin position="477"/>
        <end position="497"/>
    </location>
</feature>
<proteinExistence type="predicted"/>
<feature type="chain" id="PRO_5046646452" evidence="14">
    <location>
        <begin position="19"/>
        <end position="809"/>
    </location>
</feature>
<dbReference type="InterPro" id="IPR006586">
    <property type="entry name" value="ADAM_Cys-rich"/>
</dbReference>
<dbReference type="Gene3D" id="3.40.390.10">
    <property type="entry name" value="Collagenase (Catalytic Domain)"/>
    <property type="match status" value="1"/>
</dbReference>
<keyword evidence="8 10" id="KW-1015">Disulfide bond</keyword>
<feature type="disulfide bond" evidence="10">
    <location>
        <begin position="664"/>
        <end position="673"/>
    </location>
</feature>
<feature type="binding site" evidence="11">
    <location>
        <position position="363"/>
    </location>
    <ligand>
        <name>Zn(2+)</name>
        <dbReference type="ChEBI" id="CHEBI:29105"/>
        <note>catalytic</note>
    </ligand>
</feature>
<evidence type="ECO:0000259" key="17">
    <source>
        <dbReference type="PROSITE" id="PS50215"/>
    </source>
</evidence>
<dbReference type="GeneID" id="107116293"/>
<dbReference type="SMART" id="SM00050">
    <property type="entry name" value="DISIN"/>
    <property type="match status" value="1"/>
</dbReference>
<keyword evidence="7 13" id="KW-0472">Membrane</keyword>
<sequence>MLESCLYLFILALTTSIGKQVLTVGGSAHQIPRYSTYEIVIPQRLSEKHWTHLHEEHLGNELSYLIQTGNGTHILKLKKNKNLIGENFIIFTYINDGRLKTMPFEAKTHCYYHGVVEGVADSLLAFSTCDGLRGVLHIGGKRYGMEPVDGSDQFEHFFYPVENSPQDSFLCGVQNNSLYHHQQNTEAFLKYTNISHGHFNKDTILRRRRAVLPQKSYVELYMVVDNKKYLQKQEDVAAVSKEIVELANQVDAMFSSLNIQIVLVGLEIWTKENFINVDAGSAGDVLSEFAAWRRNTLMKQPRNDVSHLIIGRQSFGTAVGMAFVGTVCSRDFGGSISTFKDGNVIGHASIVAHELGHNLGMNHDDKGCPGSYIMHSVASGFKNFSSCSANDFENLILRGGGSCLRNPPKPNDIFTEPVCGNHIVDKDEECDCGTSKECTSPCCDAATCKLKSGSECAEGLCCENCKFKVAGFFGMQCRPKMNSCDLPEYCSGSYAYCPEDVFIMDGYPCNNMKEYCYNGVCQNYDSQCESLFGKGAKKGPDICFEIANAKGDRFGNCGMSGPNFVKCTQADSLCGKLHCTSVSHENLLEIYIQNQQGVSCATTDFDLGSDVPDPSLVQKGTACKEGKACVDFKCVNSSLLGYNCDVANKCNGRAVCNNKGNCHCDPGWAPPFCDKSGYGGSIDSGPTHIDTSLRDGLLVFFLLVLPVLILVVIAVVKRHAIERRLCRECRRRQRAKNAQQQARQNNMPTGPNQPNAVNNRRLATSNSGVFTISHFPTPRPPVQHLPGPPPSRPPLRPPIPPRPVFANIS</sequence>
<feature type="region of interest" description="Disordered" evidence="12">
    <location>
        <begin position="736"/>
        <end position="809"/>
    </location>
</feature>
<keyword evidence="18" id="KW-1185">Reference proteome</keyword>
<dbReference type="Pfam" id="PF08516">
    <property type="entry name" value="ADAM_CR"/>
    <property type="match status" value="1"/>
</dbReference>
<gene>
    <name evidence="19" type="primary">LOC107116293</name>
</gene>
<dbReference type="Proteomes" id="UP000694871">
    <property type="component" value="Unplaced"/>
</dbReference>
<evidence type="ECO:0000256" key="4">
    <source>
        <dbReference type="ARBA" id="ARBA00022656"/>
    </source>
</evidence>